<sequence length="84" mass="9429">MRNDSDVADGLYFDIHLFAFQDYSSPEEQWEEAVTDRGDGDVGDEGYFVFSLPSTGFESTGDLGPSEEQLEAQIELAELILERM</sequence>
<evidence type="ECO:0000313" key="1">
    <source>
        <dbReference type="EMBL" id="NLS08921.1"/>
    </source>
</evidence>
<gene>
    <name evidence="1" type="ORF">HGQ17_02670</name>
</gene>
<accession>A0A7X8YD18</accession>
<name>A0A7X8YD18_9MICC</name>
<dbReference type="AlphaFoldDB" id="A0A7X8YD18"/>
<dbReference type="EMBL" id="JABAHY010000001">
    <property type="protein sequence ID" value="NLS08921.1"/>
    <property type="molecule type" value="Genomic_DNA"/>
</dbReference>
<protein>
    <submittedName>
        <fullName evidence="1">Uncharacterized protein</fullName>
    </submittedName>
</protein>
<organism evidence="1 2">
    <name type="scientific">Nesterenkonia sedimenti</name>
    <dbReference type="NCBI Taxonomy" id="1463632"/>
    <lineage>
        <taxon>Bacteria</taxon>
        <taxon>Bacillati</taxon>
        <taxon>Actinomycetota</taxon>
        <taxon>Actinomycetes</taxon>
        <taxon>Micrococcales</taxon>
        <taxon>Micrococcaceae</taxon>
        <taxon>Nesterenkonia</taxon>
    </lineage>
</organism>
<reference evidence="1 2" key="1">
    <citation type="submission" date="2020-04" db="EMBL/GenBank/DDBJ databases">
        <title>Nesterenkonia sp. nov., isolated from marine sediment.</title>
        <authorList>
            <person name="Zhang G."/>
        </authorList>
    </citation>
    <scope>NUCLEOTIDE SEQUENCE [LARGE SCALE GENOMIC DNA]</scope>
    <source>
        <strain evidence="1 2">MY13</strain>
    </source>
</reference>
<evidence type="ECO:0000313" key="2">
    <source>
        <dbReference type="Proteomes" id="UP000523139"/>
    </source>
</evidence>
<proteinExistence type="predicted"/>
<dbReference type="Proteomes" id="UP000523139">
    <property type="component" value="Unassembled WGS sequence"/>
</dbReference>
<keyword evidence="2" id="KW-1185">Reference proteome</keyword>
<comment type="caution">
    <text evidence="1">The sequence shown here is derived from an EMBL/GenBank/DDBJ whole genome shotgun (WGS) entry which is preliminary data.</text>
</comment>
<dbReference type="RefSeq" id="WP_168886391.1">
    <property type="nucleotide sequence ID" value="NZ_JABAHY010000001.1"/>
</dbReference>